<dbReference type="Proteomes" id="UP000018001">
    <property type="component" value="Unassembled WGS sequence"/>
</dbReference>
<dbReference type="PROSITE" id="PS51419">
    <property type="entry name" value="RAB"/>
    <property type="match status" value="1"/>
</dbReference>
<reference evidence="16" key="1">
    <citation type="journal article" date="2014" name="Genome Announc.">
        <title>Draft genome sequence of the formaldehyde-resistant fungus Byssochlamys spectabilis No. 5 (anamorph Paecilomyces variotii No. 5) (NBRC109023).</title>
        <authorList>
            <person name="Oka T."/>
            <person name="Ekino K."/>
            <person name="Fukuda K."/>
            <person name="Nomura Y."/>
        </authorList>
    </citation>
    <scope>NUCLEOTIDE SEQUENCE [LARGE SCALE GENOMIC DNA]</scope>
    <source>
        <strain evidence="16">No. 5 / NBRC 109023</strain>
    </source>
</reference>
<keyword evidence="16" id="KW-1185">Reference proteome</keyword>
<evidence type="ECO:0000256" key="8">
    <source>
        <dbReference type="ARBA" id="ARBA00023134"/>
    </source>
</evidence>
<dbReference type="SMART" id="SM00174">
    <property type="entry name" value="RHO"/>
    <property type="match status" value="1"/>
</dbReference>
<evidence type="ECO:0000313" key="15">
    <source>
        <dbReference type="EMBL" id="GAD97674.1"/>
    </source>
</evidence>
<keyword evidence="10" id="KW-0449">Lipoprotein</keyword>
<evidence type="ECO:0000256" key="4">
    <source>
        <dbReference type="ARBA" id="ARBA00022475"/>
    </source>
</evidence>
<dbReference type="GO" id="GO:0000131">
    <property type="term" value="C:incipient cellular bud site"/>
    <property type="evidence" value="ECO:0007669"/>
    <property type="project" value="EnsemblFungi"/>
</dbReference>
<dbReference type="FunFam" id="3.40.50.300:FF:000631">
    <property type="entry name" value="Ras small monomeric GTPase"/>
    <property type="match status" value="1"/>
</dbReference>
<evidence type="ECO:0000256" key="3">
    <source>
        <dbReference type="ARBA" id="ARBA00011984"/>
    </source>
</evidence>
<sequence length="214" mass="25005">MQPRREYHIVVLGAGRIEPLIWYSPQFVQNVWIESYDPTIEDSYRKQIEVDGKQCILEILDTAGTEQFTAMRELYMKQGQGFLLVFSITSTSSLNELSELREQIIRIKDDDQVPLVIVGNKSDLEEDRAVSRAKAFALSQNWGNAPYYETSARRRANVNEVFIDLCRQIIRKDLQATQSRQNDNTMRKREGPNRHDRKRERKRDSKRKGPCIIL</sequence>
<dbReference type="PROSITE" id="PS51420">
    <property type="entry name" value="RHO"/>
    <property type="match status" value="1"/>
</dbReference>
<dbReference type="FunCoup" id="V5FIQ9">
    <property type="interactions" value="192"/>
</dbReference>
<dbReference type="Gene3D" id="3.40.50.300">
    <property type="entry name" value="P-loop containing nucleotide triphosphate hydrolases"/>
    <property type="match status" value="1"/>
</dbReference>
<accession>V5FIQ9</accession>
<dbReference type="GO" id="GO:0000755">
    <property type="term" value="P:cytogamy"/>
    <property type="evidence" value="ECO:0007669"/>
    <property type="project" value="EnsemblFungi"/>
</dbReference>
<dbReference type="InterPro" id="IPR001806">
    <property type="entry name" value="Small_GTPase"/>
</dbReference>
<comment type="subcellular location">
    <subcellularLocation>
        <location evidence="1">Cell membrane</location>
        <topology evidence="1">Lipid-anchor</topology>
        <orientation evidence="1">Cytoplasmic side</orientation>
    </subcellularLocation>
</comment>
<evidence type="ECO:0000256" key="11">
    <source>
        <dbReference type="ARBA" id="ARBA00023289"/>
    </source>
</evidence>
<keyword evidence="7" id="KW-0378">Hydrolase</keyword>
<evidence type="ECO:0000256" key="6">
    <source>
        <dbReference type="ARBA" id="ARBA00022741"/>
    </source>
</evidence>
<dbReference type="Pfam" id="PF00071">
    <property type="entry name" value="Ras"/>
    <property type="match status" value="1"/>
</dbReference>
<evidence type="ECO:0000256" key="1">
    <source>
        <dbReference type="ARBA" id="ARBA00004342"/>
    </source>
</evidence>
<dbReference type="EMBL" id="BAUL01000209">
    <property type="protein sequence ID" value="GAD97674.1"/>
    <property type="molecule type" value="Genomic_DNA"/>
</dbReference>
<name>V5FIQ9_BYSSN</name>
<dbReference type="AlphaFoldDB" id="V5FIQ9"/>
<dbReference type="GO" id="GO:0005525">
    <property type="term" value="F:GTP binding"/>
    <property type="evidence" value="ECO:0007669"/>
    <property type="project" value="UniProtKB-KW"/>
</dbReference>
<dbReference type="GO" id="GO:2000114">
    <property type="term" value="P:regulation of establishment of cell polarity"/>
    <property type="evidence" value="ECO:0007669"/>
    <property type="project" value="EnsemblFungi"/>
</dbReference>
<evidence type="ECO:0000313" key="16">
    <source>
        <dbReference type="Proteomes" id="UP000018001"/>
    </source>
</evidence>
<feature type="compositionally biased region" description="Basic residues" evidence="14">
    <location>
        <begin position="195"/>
        <end position="214"/>
    </location>
</feature>
<dbReference type="PANTHER" id="PTHR24070">
    <property type="entry name" value="RAS, DI-RAS, AND RHEB FAMILY MEMBERS OF SMALL GTPASE SUPERFAMILY"/>
    <property type="match status" value="1"/>
</dbReference>
<dbReference type="PROSITE" id="PS51421">
    <property type="entry name" value="RAS"/>
    <property type="match status" value="1"/>
</dbReference>
<dbReference type="GO" id="GO:0007120">
    <property type="term" value="P:axial cellular bud site selection"/>
    <property type="evidence" value="ECO:0007669"/>
    <property type="project" value="EnsemblFungi"/>
</dbReference>
<evidence type="ECO:0000256" key="12">
    <source>
        <dbReference type="ARBA" id="ARBA00048098"/>
    </source>
</evidence>
<dbReference type="GO" id="GO:0005935">
    <property type="term" value="C:cellular bud neck"/>
    <property type="evidence" value="ECO:0007669"/>
    <property type="project" value="EnsemblFungi"/>
</dbReference>
<dbReference type="OrthoDB" id="5976022at2759"/>
<gene>
    <name evidence="15" type="ORF">PVAR5_6354</name>
</gene>
<dbReference type="HOGENOM" id="CLU_041217_9_8_1"/>
<evidence type="ECO:0000256" key="9">
    <source>
        <dbReference type="ARBA" id="ARBA00023136"/>
    </source>
</evidence>
<comment type="similarity">
    <text evidence="2">Belongs to the small GTPase superfamily. Ras family.</text>
</comment>
<dbReference type="eggNOG" id="KOG0395">
    <property type="taxonomic scope" value="Eukaryota"/>
</dbReference>
<dbReference type="InterPro" id="IPR020849">
    <property type="entry name" value="Small_GTPase_Ras-type"/>
</dbReference>
<keyword evidence="11" id="KW-0636">Prenylation</keyword>
<evidence type="ECO:0000256" key="2">
    <source>
        <dbReference type="ARBA" id="ARBA00008344"/>
    </source>
</evidence>
<dbReference type="GO" id="GO:0007121">
    <property type="term" value="P:bipolar cellular bud site selection"/>
    <property type="evidence" value="ECO:0007669"/>
    <property type="project" value="EnsemblFungi"/>
</dbReference>
<dbReference type="SMART" id="SM00173">
    <property type="entry name" value="RAS"/>
    <property type="match status" value="1"/>
</dbReference>
<dbReference type="EC" id="3.6.5.2" evidence="3"/>
<dbReference type="GO" id="GO:0007264">
    <property type="term" value="P:small GTPase-mediated signal transduction"/>
    <property type="evidence" value="ECO:0007669"/>
    <property type="project" value="EnsemblFungi"/>
</dbReference>
<feature type="region of interest" description="Disordered" evidence="14">
    <location>
        <begin position="176"/>
        <end position="214"/>
    </location>
</feature>
<proteinExistence type="inferred from homology"/>
<dbReference type="GO" id="GO:0032153">
    <property type="term" value="C:cell division site"/>
    <property type="evidence" value="ECO:0007669"/>
    <property type="project" value="EnsemblFungi"/>
</dbReference>
<protein>
    <recommendedName>
        <fullName evidence="13">Ras-related protein RSR1</fullName>
        <ecNumber evidence="3">3.6.5.2</ecNumber>
    </recommendedName>
</protein>
<dbReference type="NCBIfam" id="TIGR00231">
    <property type="entry name" value="small_GTP"/>
    <property type="match status" value="1"/>
</dbReference>
<dbReference type="GO" id="GO:0005886">
    <property type="term" value="C:plasma membrane"/>
    <property type="evidence" value="ECO:0007669"/>
    <property type="project" value="UniProtKB-SubCell"/>
</dbReference>
<dbReference type="GO" id="GO:0035025">
    <property type="term" value="P:positive regulation of Rho protein signal transduction"/>
    <property type="evidence" value="ECO:0007669"/>
    <property type="project" value="EnsemblFungi"/>
</dbReference>
<evidence type="ECO:0000256" key="5">
    <source>
        <dbReference type="ARBA" id="ARBA00022481"/>
    </source>
</evidence>
<dbReference type="InterPro" id="IPR005225">
    <property type="entry name" value="Small_GTP-bd"/>
</dbReference>
<dbReference type="GO" id="GO:0032507">
    <property type="term" value="P:maintenance of protein location in cell"/>
    <property type="evidence" value="ECO:0007669"/>
    <property type="project" value="EnsemblFungi"/>
</dbReference>
<dbReference type="PRINTS" id="PR00449">
    <property type="entry name" value="RASTRNSFRMNG"/>
</dbReference>
<keyword evidence="8" id="KW-0342">GTP-binding</keyword>
<dbReference type="InterPro" id="IPR027417">
    <property type="entry name" value="P-loop_NTPase"/>
</dbReference>
<dbReference type="SMART" id="SM00175">
    <property type="entry name" value="RAB"/>
    <property type="match status" value="1"/>
</dbReference>
<keyword evidence="5" id="KW-0488">Methylation</keyword>
<keyword evidence="9" id="KW-0472">Membrane</keyword>
<dbReference type="GO" id="GO:0005774">
    <property type="term" value="C:vacuolar membrane"/>
    <property type="evidence" value="ECO:0007669"/>
    <property type="project" value="EnsemblFungi"/>
</dbReference>
<dbReference type="SUPFAM" id="SSF52540">
    <property type="entry name" value="P-loop containing nucleoside triphosphate hydrolases"/>
    <property type="match status" value="1"/>
</dbReference>
<organism evidence="15 16">
    <name type="scientific">Byssochlamys spectabilis (strain No. 5 / NBRC 109023)</name>
    <name type="common">Paecilomyces variotii</name>
    <dbReference type="NCBI Taxonomy" id="1356009"/>
    <lineage>
        <taxon>Eukaryota</taxon>
        <taxon>Fungi</taxon>
        <taxon>Dikarya</taxon>
        <taxon>Ascomycota</taxon>
        <taxon>Pezizomycotina</taxon>
        <taxon>Eurotiomycetes</taxon>
        <taxon>Eurotiomycetidae</taxon>
        <taxon>Eurotiales</taxon>
        <taxon>Thermoascaceae</taxon>
        <taxon>Paecilomyces</taxon>
    </lineage>
</organism>
<dbReference type="GO" id="GO:0003925">
    <property type="term" value="F:G protein activity"/>
    <property type="evidence" value="ECO:0007669"/>
    <property type="project" value="UniProtKB-EC"/>
</dbReference>
<evidence type="ECO:0000256" key="13">
    <source>
        <dbReference type="ARBA" id="ARBA00072720"/>
    </source>
</evidence>
<evidence type="ECO:0000256" key="14">
    <source>
        <dbReference type="SAM" id="MobiDB-lite"/>
    </source>
</evidence>
<dbReference type="InParanoid" id="V5FIQ9"/>
<evidence type="ECO:0000256" key="10">
    <source>
        <dbReference type="ARBA" id="ARBA00023288"/>
    </source>
</evidence>
<feature type="compositionally biased region" description="Basic and acidic residues" evidence="14">
    <location>
        <begin position="185"/>
        <end position="194"/>
    </location>
</feature>
<comment type="catalytic activity">
    <reaction evidence="12">
        <text>GTP + H2O = GDP + phosphate + H(+)</text>
        <dbReference type="Rhea" id="RHEA:19669"/>
        <dbReference type="ChEBI" id="CHEBI:15377"/>
        <dbReference type="ChEBI" id="CHEBI:15378"/>
        <dbReference type="ChEBI" id="CHEBI:37565"/>
        <dbReference type="ChEBI" id="CHEBI:43474"/>
        <dbReference type="ChEBI" id="CHEBI:58189"/>
        <dbReference type="EC" id="3.6.5.2"/>
    </reaction>
</comment>
<keyword evidence="4" id="KW-1003">Cell membrane</keyword>
<dbReference type="GO" id="GO:0045184">
    <property type="term" value="P:establishment of protein localization"/>
    <property type="evidence" value="ECO:0007669"/>
    <property type="project" value="EnsemblFungi"/>
</dbReference>
<keyword evidence="6" id="KW-0547">Nucleotide-binding</keyword>
<comment type="caution">
    <text evidence="15">The sequence shown here is derived from an EMBL/GenBank/DDBJ whole genome shotgun (WGS) entry which is preliminary data.</text>
</comment>
<evidence type="ECO:0000256" key="7">
    <source>
        <dbReference type="ARBA" id="ARBA00022801"/>
    </source>
</evidence>